<reference evidence="1" key="1">
    <citation type="submission" date="2020-11" db="EMBL/GenBank/DDBJ databases">
        <authorList>
            <person name="Tran Van P."/>
        </authorList>
    </citation>
    <scope>NUCLEOTIDE SEQUENCE</scope>
</reference>
<organism evidence="1">
    <name type="scientific">Timema douglasi</name>
    <name type="common">Walking stick</name>
    <dbReference type="NCBI Taxonomy" id="61478"/>
    <lineage>
        <taxon>Eukaryota</taxon>
        <taxon>Metazoa</taxon>
        <taxon>Ecdysozoa</taxon>
        <taxon>Arthropoda</taxon>
        <taxon>Hexapoda</taxon>
        <taxon>Insecta</taxon>
        <taxon>Pterygota</taxon>
        <taxon>Neoptera</taxon>
        <taxon>Polyneoptera</taxon>
        <taxon>Phasmatodea</taxon>
        <taxon>Timematodea</taxon>
        <taxon>Timematoidea</taxon>
        <taxon>Timematidae</taxon>
        <taxon>Timema</taxon>
    </lineage>
</organism>
<gene>
    <name evidence="1" type="ORF">TDIB3V08_LOCUS4632</name>
</gene>
<accession>A0A7R8VGV5</accession>
<sequence length="109" mass="11691">MGISRSVSGPWGYLKCFRSIGISHSVSGPWVYLTVFPVHGDISQRFRSMGISLIDKPPTVHPTEIRTSISPSSAVEQLNTTSALANYATELANALVVLSSTAEDGKIEV</sequence>
<proteinExistence type="predicted"/>
<name>A0A7R8VGV5_TIMDO</name>
<protein>
    <submittedName>
        <fullName evidence="1">Uncharacterized protein</fullName>
    </submittedName>
</protein>
<dbReference type="AlphaFoldDB" id="A0A7R8VGV5"/>
<evidence type="ECO:0000313" key="1">
    <source>
        <dbReference type="EMBL" id="CAD7198351.1"/>
    </source>
</evidence>
<dbReference type="EMBL" id="OA566132">
    <property type="protein sequence ID" value="CAD7198351.1"/>
    <property type="molecule type" value="Genomic_DNA"/>
</dbReference>